<dbReference type="InterPro" id="IPR013919">
    <property type="entry name" value="Pex16"/>
</dbReference>
<dbReference type="Pfam" id="PF08610">
    <property type="entry name" value="Pex16"/>
    <property type="match status" value="1"/>
</dbReference>
<organism evidence="2 3">
    <name type="scientific">Rhodnius prolixus</name>
    <name type="common">Triatomid bug</name>
    <dbReference type="NCBI Taxonomy" id="13249"/>
    <lineage>
        <taxon>Eukaryota</taxon>
        <taxon>Metazoa</taxon>
        <taxon>Ecdysozoa</taxon>
        <taxon>Arthropoda</taxon>
        <taxon>Hexapoda</taxon>
        <taxon>Insecta</taxon>
        <taxon>Pterygota</taxon>
        <taxon>Neoptera</taxon>
        <taxon>Paraneoptera</taxon>
        <taxon>Hemiptera</taxon>
        <taxon>Heteroptera</taxon>
        <taxon>Panheteroptera</taxon>
        <taxon>Cimicomorpha</taxon>
        <taxon>Reduviidae</taxon>
        <taxon>Triatominae</taxon>
        <taxon>Rhodnius</taxon>
    </lineage>
</organism>
<proteinExistence type="inferred from homology"/>
<comment type="similarity">
    <text evidence="1">Belongs to the peroxin-16 family.</text>
</comment>
<dbReference type="EnsemblMetazoa" id="RPRC000286-RA">
    <property type="protein sequence ID" value="RPRC000286-PA"/>
    <property type="gene ID" value="RPRC000286"/>
</dbReference>
<accession>T1H8E5</accession>
<keyword evidence="1" id="KW-0576">Peroxisome</keyword>
<evidence type="ECO:0000313" key="3">
    <source>
        <dbReference type="Proteomes" id="UP000015103"/>
    </source>
</evidence>
<dbReference type="EMBL" id="ACPB03007566">
    <property type="status" value="NOT_ANNOTATED_CDS"/>
    <property type="molecule type" value="Genomic_DNA"/>
</dbReference>
<comment type="subcellular location">
    <subcellularLocation>
        <location evidence="1">Peroxisome membrane</location>
    </subcellularLocation>
</comment>
<reference evidence="2" key="1">
    <citation type="submission" date="2015-05" db="UniProtKB">
        <authorList>
            <consortium name="EnsemblMetazoa"/>
        </authorList>
    </citation>
    <scope>IDENTIFICATION</scope>
</reference>
<evidence type="ECO:0000313" key="2">
    <source>
        <dbReference type="EnsemblMetazoa" id="RPRC000286-PA"/>
    </source>
</evidence>
<keyword evidence="3" id="KW-1185">Reference proteome</keyword>
<evidence type="ECO:0000256" key="1">
    <source>
        <dbReference type="RuleBase" id="RU365003"/>
    </source>
</evidence>
<dbReference type="GO" id="GO:0005778">
    <property type="term" value="C:peroxisomal membrane"/>
    <property type="evidence" value="ECO:0007669"/>
    <property type="project" value="UniProtKB-SubCell"/>
</dbReference>
<keyword evidence="1" id="KW-0962">Peroxisome biogenesis</keyword>
<dbReference type="EMBL" id="ACPB03007567">
    <property type="status" value="NOT_ANNOTATED_CDS"/>
    <property type="molecule type" value="Genomic_DNA"/>
</dbReference>
<dbReference type="InParanoid" id="T1H8E5"/>
<sequence>MDTSGSYRKIRTGTKQYYVCSKCNFSSESEYNVSSHFRLSHIELITQSKNTLYRFSRMDDLCKLTTVSPYTVLSELVSTVYNLSALAKSFSQKNEDNLSDAERIKKWLTILEYCETCLELAAMSVPRANISHLGGNNLKWAIVSLVQLAKCAGCRSDAE</sequence>
<dbReference type="GO" id="GO:0007031">
    <property type="term" value="P:peroxisome organization"/>
    <property type="evidence" value="ECO:0007669"/>
    <property type="project" value="UniProtKB-KW"/>
</dbReference>
<dbReference type="VEuPathDB" id="VectorBase:RPRC000286"/>
<dbReference type="HOGENOM" id="CLU_1662967_0_0_1"/>
<protein>
    <recommendedName>
        <fullName evidence="1">Peroxisomal membrane protein PEX16</fullName>
    </recommendedName>
</protein>
<dbReference type="EMBL" id="ACPB03007568">
    <property type="status" value="NOT_ANNOTATED_CDS"/>
    <property type="molecule type" value="Genomic_DNA"/>
</dbReference>
<name>T1H8E5_RHOPR</name>
<dbReference type="AlphaFoldDB" id="T1H8E5"/>
<dbReference type="Proteomes" id="UP000015103">
    <property type="component" value="Unassembled WGS sequence"/>
</dbReference>